<gene>
    <name evidence="2" type="ORF">COX36_01820</name>
</gene>
<dbReference type="EMBL" id="PCRP01000029">
    <property type="protein sequence ID" value="PIP23706.1"/>
    <property type="molecule type" value="Genomic_DNA"/>
</dbReference>
<comment type="caution">
    <text evidence="2">The sequence shown here is derived from an EMBL/GenBank/DDBJ whole genome shotgun (WGS) entry which is preliminary data.</text>
</comment>
<accession>A0A2G9YWR9</accession>
<evidence type="ECO:0000256" key="1">
    <source>
        <dbReference type="SAM" id="Coils"/>
    </source>
</evidence>
<evidence type="ECO:0000313" key="2">
    <source>
        <dbReference type="EMBL" id="PIP23706.1"/>
    </source>
</evidence>
<name>A0A2G9YWR9_9BACT</name>
<keyword evidence="1" id="KW-0175">Coiled coil</keyword>
<dbReference type="AlphaFoldDB" id="A0A2G9YWR9"/>
<dbReference type="Proteomes" id="UP000230273">
    <property type="component" value="Unassembled WGS sequence"/>
</dbReference>
<feature type="coiled-coil region" evidence="1">
    <location>
        <begin position="21"/>
        <end position="50"/>
    </location>
</feature>
<sequence length="72" mass="8226">MVTITIPKKITKGKELVIVPKEDWEKILKLAKKKISKLELEKDLEKALEDVKKGRLIGPFDKVGDLIKSLEK</sequence>
<reference evidence="2 3" key="1">
    <citation type="submission" date="2017-09" db="EMBL/GenBank/DDBJ databases">
        <title>Depth-based differentiation of microbial function through sediment-hosted aquifers and enrichment of novel symbionts in the deep terrestrial subsurface.</title>
        <authorList>
            <person name="Probst A.J."/>
            <person name="Ladd B."/>
            <person name="Jarett J.K."/>
            <person name="Geller-Mcgrath D.E."/>
            <person name="Sieber C.M."/>
            <person name="Emerson J.B."/>
            <person name="Anantharaman K."/>
            <person name="Thomas B.C."/>
            <person name="Malmstrom R."/>
            <person name="Stieglmeier M."/>
            <person name="Klingl A."/>
            <person name="Woyke T."/>
            <person name="Ryan C.M."/>
            <person name="Banfield J.F."/>
        </authorList>
    </citation>
    <scope>NUCLEOTIDE SEQUENCE [LARGE SCALE GENOMIC DNA]</scope>
    <source>
        <strain evidence="2">CG23_combo_of_CG06-09_8_20_14_all_38_19</strain>
    </source>
</reference>
<protein>
    <submittedName>
        <fullName evidence="2">Uncharacterized protein</fullName>
    </submittedName>
</protein>
<evidence type="ECO:0000313" key="3">
    <source>
        <dbReference type="Proteomes" id="UP000230273"/>
    </source>
</evidence>
<organism evidence="2 3">
    <name type="scientific">Candidatus Nealsonbacteria bacterium CG23_combo_of_CG06-09_8_20_14_all_38_19</name>
    <dbReference type="NCBI Taxonomy" id="1974721"/>
    <lineage>
        <taxon>Bacteria</taxon>
        <taxon>Candidatus Nealsoniibacteriota</taxon>
    </lineage>
</organism>
<proteinExistence type="predicted"/>